<keyword evidence="7 11" id="KW-0995">Kinetochore</keyword>
<evidence type="ECO:0000256" key="2">
    <source>
        <dbReference type="ARBA" id="ARBA00006379"/>
    </source>
</evidence>
<gene>
    <name evidence="14" type="ORF">WICMUC_000421</name>
</gene>
<dbReference type="PANTHER" id="PTHR14281:SF0">
    <property type="entry name" value="KINETOCHORE PROTEIN SPC25"/>
    <property type="match status" value="1"/>
</dbReference>
<evidence type="ECO:0000256" key="9">
    <source>
        <dbReference type="ARBA" id="ARBA00023306"/>
    </source>
</evidence>
<dbReference type="GO" id="GO:0031262">
    <property type="term" value="C:Ndc80 complex"/>
    <property type="evidence" value="ECO:0007669"/>
    <property type="project" value="InterPro"/>
</dbReference>
<sequence length="226" mass="27096">MSEFDVFDPEVRSKLDEINEKFKSFIVQQKNEIIKSREEYFTVISNLKIEHQSLTNKLKDLISKENELNSQIKRENNETQEVESRINQLKIRLIQLQQERETLSNQVKDLNDKVQIRRNELTILQNEQRKQIDQNIPEVLMFERLLGLKFSSLKTGCLKFIFINIDDKDPQREYELNLDVNEYDYKVLSTNPNLNQDLLNQSINNLNNDRDLVKFLKQIREFFQKN</sequence>
<dbReference type="Pfam" id="PF08234">
    <property type="entry name" value="Spindle_Spc25"/>
    <property type="match status" value="1"/>
</dbReference>
<dbReference type="EMBL" id="JAEUBF010000148">
    <property type="protein sequence ID" value="KAH3680240.1"/>
    <property type="molecule type" value="Genomic_DNA"/>
</dbReference>
<organism evidence="14 15">
    <name type="scientific">Wickerhamomyces mucosus</name>
    <dbReference type="NCBI Taxonomy" id="1378264"/>
    <lineage>
        <taxon>Eukaryota</taxon>
        <taxon>Fungi</taxon>
        <taxon>Dikarya</taxon>
        <taxon>Ascomycota</taxon>
        <taxon>Saccharomycotina</taxon>
        <taxon>Saccharomycetes</taxon>
        <taxon>Phaffomycetales</taxon>
        <taxon>Wickerhamomycetaceae</taxon>
        <taxon>Wickerhamomyces</taxon>
    </lineage>
</organism>
<feature type="coiled-coil region" evidence="12">
    <location>
        <begin position="44"/>
        <end position="127"/>
    </location>
</feature>
<dbReference type="AlphaFoldDB" id="A0A9P8TIU6"/>
<dbReference type="FunFam" id="3.30.457.50:FF:000001">
    <property type="entry name" value="Probable kinetochore protein spc25"/>
    <property type="match status" value="1"/>
</dbReference>
<evidence type="ECO:0000256" key="12">
    <source>
        <dbReference type="SAM" id="Coils"/>
    </source>
</evidence>
<evidence type="ECO:0000256" key="8">
    <source>
        <dbReference type="ARBA" id="ARBA00023054"/>
    </source>
</evidence>
<dbReference type="Gene3D" id="3.30.457.50">
    <property type="entry name" value="Chromosome segregation protein Spc25"/>
    <property type="match status" value="1"/>
</dbReference>
<dbReference type="CDD" id="cd23784">
    <property type="entry name" value="RWD_Spc25"/>
    <property type="match status" value="1"/>
</dbReference>
<protein>
    <recommendedName>
        <fullName evidence="11">Kinetochore protein SPC25</fullName>
    </recommendedName>
</protein>
<comment type="function">
    <text evidence="1 11">Acts as a component of the essential kinetochore-associated NDC80 complex, which is required for chromosome segregation and spindle checkpoint activity.</text>
</comment>
<keyword evidence="6 11" id="KW-0498">Mitosis</keyword>
<reference evidence="14" key="2">
    <citation type="submission" date="2021-01" db="EMBL/GenBank/DDBJ databases">
        <authorList>
            <person name="Schikora-Tamarit M.A."/>
        </authorList>
    </citation>
    <scope>NUCLEOTIDE SEQUENCE</scope>
    <source>
        <strain evidence="14">CBS6341</strain>
    </source>
</reference>
<evidence type="ECO:0000256" key="5">
    <source>
        <dbReference type="ARBA" id="ARBA00022618"/>
    </source>
</evidence>
<dbReference type="Proteomes" id="UP000769528">
    <property type="component" value="Unassembled WGS sequence"/>
</dbReference>
<evidence type="ECO:0000313" key="15">
    <source>
        <dbReference type="Proteomes" id="UP000769528"/>
    </source>
</evidence>
<evidence type="ECO:0000256" key="4">
    <source>
        <dbReference type="ARBA" id="ARBA00022454"/>
    </source>
</evidence>
<comment type="subcellular location">
    <subcellularLocation>
        <location evidence="11">Nucleus</location>
    </subcellularLocation>
    <subcellularLocation>
        <location evidence="11">Chromosome</location>
        <location evidence="11">Centromere</location>
        <location evidence="11">Kinetochore</location>
    </subcellularLocation>
</comment>
<dbReference type="InterPro" id="IPR045143">
    <property type="entry name" value="Spc25"/>
</dbReference>
<comment type="subunit">
    <text evidence="3">Component of the NDC80 complex, which consists of NDC80, NUF2, SPC24 and SPC25.</text>
</comment>
<accession>A0A9P8TIU6</accession>
<evidence type="ECO:0000313" key="14">
    <source>
        <dbReference type="EMBL" id="KAH3680240.1"/>
    </source>
</evidence>
<evidence type="ECO:0000256" key="6">
    <source>
        <dbReference type="ARBA" id="ARBA00022776"/>
    </source>
</evidence>
<keyword evidence="9 11" id="KW-0131">Cell cycle</keyword>
<proteinExistence type="inferred from homology"/>
<name>A0A9P8TIU6_9ASCO</name>
<comment type="caution">
    <text evidence="14">The sequence shown here is derived from an EMBL/GenBank/DDBJ whole genome shotgun (WGS) entry which is preliminary data.</text>
</comment>
<evidence type="ECO:0000256" key="10">
    <source>
        <dbReference type="ARBA" id="ARBA00023328"/>
    </source>
</evidence>
<dbReference type="PANTHER" id="PTHR14281">
    <property type="entry name" value="KINETOCHORE PROTEIN SPC25-RELATED"/>
    <property type="match status" value="1"/>
</dbReference>
<keyword evidence="15" id="KW-1185">Reference proteome</keyword>
<reference evidence="14" key="1">
    <citation type="journal article" date="2021" name="Open Biol.">
        <title>Shared evolutionary footprints suggest mitochondrial oxidative damage underlies multiple complex I losses in fungi.</title>
        <authorList>
            <person name="Schikora-Tamarit M.A."/>
            <person name="Marcet-Houben M."/>
            <person name="Nosek J."/>
            <person name="Gabaldon T."/>
        </authorList>
    </citation>
    <scope>NUCLEOTIDE SEQUENCE</scope>
    <source>
        <strain evidence="14">CBS6341</strain>
    </source>
</reference>
<feature type="domain" description="Chromosome segregation protein Spc25 C-terminal" evidence="13">
    <location>
        <begin position="154"/>
        <end position="224"/>
    </location>
</feature>
<evidence type="ECO:0000259" key="13">
    <source>
        <dbReference type="Pfam" id="PF08234"/>
    </source>
</evidence>
<dbReference type="GO" id="GO:0007059">
    <property type="term" value="P:chromosome segregation"/>
    <property type="evidence" value="ECO:0007669"/>
    <property type="project" value="InterPro"/>
</dbReference>
<evidence type="ECO:0000256" key="7">
    <source>
        <dbReference type="ARBA" id="ARBA00022838"/>
    </source>
</evidence>
<comment type="similarity">
    <text evidence="2 11">Belongs to the SPC25 family.</text>
</comment>
<keyword evidence="4 11" id="KW-0158">Chromosome</keyword>
<keyword evidence="8 12" id="KW-0175">Coiled coil</keyword>
<dbReference type="GO" id="GO:0051301">
    <property type="term" value="P:cell division"/>
    <property type="evidence" value="ECO:0007669"/>
    <property type="project" value="UniProtKB-UniRule"/>
</dbReference>
<dbReference type="InterPro" id="IPR013255">
    <property type="entry name" value="Spc25_C"/>
</dbReference>
<dbReference type="OrthoDB" id="4056921at2759"/>
<evidence type="ECO:0000256" key="1">
    <source>
        <dbReference type="ARBA" id="ARBA00002772"/>
    </source>
</evidence>
<dbReference type="GO" id="GO:0005634">
    <property type="term" value="C:nucleus"/>
    <property type="evidence" value="ECO:0007669"/>
    <property type="project" value="UniProtKB-SubCell"/>
</dbReference>
<evidence type="ECO:0000256" key="11">
    <source>
        <dbReference type="RuleBase" id="RU367150"/>
    </source>
</evidence>
<keyword evidence="10 11" id="KW-0137">Centromere</keyword>
<keyword evidence="11" id="KW-0539">Nucleus</keyword>
<keyword evidence="5 11" id="KW-0132">Cell division</keyword>
<evidence type="ECO:0000256" key="3">
    <source>
        <dbReference type="ARBA" id="ARBA00011562"/>
    </source>
</evidence>